<accession>A0ABU4GKE6</accession>
<dbReference type="EMBL" id="JAWONS010000171">
    <property type="protein sequence ID" value="MDW2798084.1"/>
    <property type="molecule type" value="Genomic_DNA"/>
</dbReference>
<dbReference type="RefSeq" id="WP_318064322.1">
    <property type="nucleotide sequence ID" value="NZ_JAWONS010000171.1"/>
</dbReference>
<protein>
    <submittedName>
        <fullName evidence="1">Uncharacterized protein</fullName>
    </submittedName>
</protein>
<comment type="caution">
    <text evidence="1">The sequence shown here is derived from an EMBL/GenBank/DDBJ whole genome shotgun (WGS) entry which is preliminary data.</text>
</comment>
<organism evidence="1 2">
    <name type="scientific">Clostridium boliviensis</name>
    <dbReference type="NCBI Taxonomy" id="318465"/>
    <lineage>
        <taxon>Bacteria</taxon>
        <taxon>Bacillati</taxon>
        <taxon>Bacillota</taxon>
        <taxon>Clostridia</taxon>
        <taxon>Eubacteriales</taxon>
        <taxon>Clostridiaceae</taxon>
        <taxon>Clostridium</taxon>
    </lineage>
</organism>
<name>A0ABU4GKE6_9CLOT</name>
<feature type="non-terminal residue" evidence="1">
    <location>
        <position position="1"/>
    </location>
</feature>
<dbReference type="Proteomes" id="UP001276854">
    <property type="component" value="Unassembled WGS sequence"/>
</dbReference>
<feature type="non-terminal residue" evidence="1">
    <location>
        <position position="102"/>
    </location>
</feature>
<keyword evidence="2" id="KW-1185">Reference proteome</keyword>
<evidence type="ECO:0000313" key="2">
    <source>
        <dbReference type="Proteomes" id="UP001276854"/>
    </source>
</evidence>
<evidence type="ECO:0000313" key="1">
    <source>
        <dbReference type="EMBL" id="MDW2798084.1"/>
    </source>
</evidence>
<gene>
    <name evidence="1" type="ORF">RZO55_10905</name>
</gene>
<sequence length="102" mass="12196">EHVLSKEYHADLHGYVVCYETEDGYIHFDCTKKTKHKTLPELLNDLRRKYKVKSIHLVFEATEAKKLCAWLDHLFSPGIRRYVFMYGEEIEPVKPYESDFKE</sequence>
<proteinExistence type="predicted"/>
<reference evidence="1 2" key="1">
    <citation type="submission" date="2023-10" db="EMBL/GenBank/DDBJ databases">
        <title>A novel Glycoside Hydrolase 43-Like Enzyme from Clostrdium boliviensis is an Endo-xylanase, and a Candidate for Xylooligosaccharides Production from Different Xylan Substrates.</title>
        <authorList>
            <person name="Alvarez M.T."/>
            <person name="Rocabado-Villegas L.R."/>
            <person name="Salas-Veizaga D.M."/>
            <person name="Linares-Pasten J.A."/>
            <person name="Gudmundsdottir E.E."/>
            <person name="Hreggvidsson G.O."/>
            <person name="Adlercreutz P."/>
            <person name="Nordberg Karlsson E."/>
        </authorList>
    </citation>
    <scope>NUCLEOTIDE SEQUENCE [LARGE SCALE GENOMIC DNA]</scope>
    <source>
        <strain evidence="1 2">E-1</strain>
    </source>
</reference>